<dbReference type="PANTHER" id="PTHR38011:SF11">
    <property type="entry name" value="2,5-DIAMINO-6-RIBOSYLAMINO-4(3H)-PYRIMIDINONE 5'-PHOSPHATE REDUCTASE"/>
    <property type="match status" value="1"/>
</dbReference>
<accession>A0A2A3X2J9</accession>
<dbReference type="PANTHER" id="PTHR38011">
    <property type="entry name" value="DIHYDROFOLATE REDUCTASE FAMILY PROTEIN (AFU_ORTHOLOGUE AFUA_8G06820)"/>
    <property type="match status" value="1"/>
</dbReference>
<evidence type="ECO:0000256" key="1">
    <source>
        <dbReference type="SAM" id="MobiDB-lite"/>
    </source>
</evidence>
<evidence type="ECO:0000313" key="3">
    <source>
        <dbReference type="EMBL" id="AZT95728.1"/>
    </source>
</evidence>
<evidence type="ECO:0000259" key="2">
    <source>
        <dbReference type="Pfam" id="PF01872"/>
    </source>
</evidence>
<dbReference type="Pfam" id="PF01872">
    <property type="entry name" value="RibD_C"/>
    <property type="match status" value="1"/>
</dbReference>
<feature type="domain" description="Bacterial bifunctional deaminase-reductase C-terminal" evidence="2">
    <location>
        <begin position="32"/>
        <end position="204"/>
    </location>
</feature>
<dbReference type="Gene3D" id="3.40.430.10">
    <property type="entry name" value="Dihydrofolate Reductase, subunit A"/>
    <property type="match status" value="1"/>
</dbReference>
<protein>
    <submittedName>
        <fullName evidence="4">Dihydrofolate reductase</fullName>
    </submittedName>
</protein>
<evidence type="ECO:0000313" key="5">
    <source>
        <dbReference type="Proteomes" id="UP000218377"/>
    </source>
</evidence>
<dbReference type="AlphaFoldDB" id="A0A2A3X2J9"/>
<dbReference type="Proteomes" id="UP000282731">
    <property type="component" value="Chromosome"/>
</dbReference>
<dbReference type="InterPro" id="IPR024072">
    <property type="entry name" value="DHFR-like_dom_sf"/>
</dbReference>
<dbReference type="SUPFAM" id="SSF53597">
    <property type="entry name" value="Dihydrofolate reductase-like"/>
    <property type="match status" value="1"/>
</dbReference>
<proteinExistence type="predicted"/>
<feature type="region of interest" description="Disordered" evidence="1">
    <location>
        <begin position="1"/>
        <end position="22"/>
    </location>
</feature>
<reference evidence="4 5" key="1">
    <citation type="journal article" date="2017" name="Elife">
        <title>Extensive horizontal gene transfer in cheese-associated bacteria.</title>
        <authorList>
            <person name="Bonham K.S."/>
            <person name="Wolfe B.E."/>
            <person name="Dutton R.J."/>
        </authorList>
    </citation>
    <scope>NUCLEOTIDE SEQUENCE [LARGE SCALE GENOMIC DNA]</scope>
    <source>
        <strain evidence="4 5">JB5</strain>
    </source>
</reference>
<reference evidence="3 6" key="2">
    <citation type="submission" date="2017-12" db="EMBL/GenBank/DDBJ databases">
        <authorList>
            <person name="Levesque S."/>
        </authorList>
    </citation>
    <scope>NUCLEOTIDE SEQUENCE [LARGE SCALE GENOMIC DNA]</scope>
    <source>
        <strain evidence="3 6">SMQ-1420</strain>
    </source>
</reference>
<dbReference type="GO" id="GO:0008703">
    <property type="term" value="F:5-amino-6-(5-phosphoribosylamino)uracil reductase activity"/>
    <property type="evidence" value="ECO:0007669"/>
    <property type="project" value="InterPro"/>
</dbReference>
<dbReference type="GO" id="GO:0009231">
    <property type="term" value="P:riboflavin biosynthetic process"/>
    <property type="evidence" value="ECO:0007669"/>
    <property type="project" value="InterPro"/>
</dbReference>
<evidence type="ECO:0000313" key="6">
    <source>
        <dbReference type="Proteomes" id="UP000282731"/>
    </source>
</evidence>
<dbReference type="InterPro" id="IPR050765">
    <property type="entry name" value="Riboflavin_Biosynth_HTPR"/>
</dbReference>
<dbReference type="EMBL" id="NRGX01000001">
    <property type="protein sequence ID" value="PCC18414.1"/>
    <property type="molecule type" value="Genomic_DNA"/>
</dbReference>
<dbReference type="Proteomes" id="UP000218377">
    <property type="component" value="Unassembled WGS sequence"/>
</dbReference>
<evidence type="ECO:0000313" key="4">
    <source>
        <dbReference type="EMBL" id="PCC18414.1"/>
    </source>
</evidence>
<sequence length="211" mass="23519">MPRPQPGHGRRGSPCVPWSVTPPLDEEPSVRIIITQNMTLDGRAEILDDWFDPQAQDEELSAELMRQSANEDVLLLGRQTFEDFRGYWPFQTDDVTGVADHLNQVDKRVVSTTLTGDPGWENTSIISGDPVEAVVALRDEPGRDVIVTGSITLAHALITAEVVDEFRMFTYPVWQGRGRPFFPDDARPQLQLLDSRPFPSGVVYSAYAPKG</sequence>
<gene>
    <name evidence="4" type="ORF">CIK79_09000</name>
    <name evidence="3" type="ORF">CXR27_00960</name>
</gene>
<dbReference type="EMBL" id="CP025334">
    <property type="protein sequence ID" value="AZT95728.1"/>
    <property type="molecule type" value="Genomic_DNA"/>
</dbReference>
<name>A0A2A3X2J9_BREAU</name>
<reference evidence="3 6" key="3">
    <citation type="submission" date="2019-01" db="EMBL/GenBank/DDBJ databases">
        <title>Comparative genomic analysis of Brevibacterium aurantiacum sheds light on its evolution and its adaptation to smear-ripened cheeses.</title>
        <authorList>
            <person name="Moineau S."/>
        </authorList>
    </citation>
    <scope>NUCLEOTIDE SEQUENCE [LARGE SCALE GENOMIC DNA]</scope>
    <source>
        <strain evidence="3 6">SMQ-1420</strain>
    </source>
</reference>
<dbReference type="InterPro" id="IPR002734">
    <property type="entry name" value="RibDG_C"/>
</dbReference>
<organism evidence="4 5">
    <name type="scientific">Brevibacterium aurantiacum</name>
    <dbReference type="NCBI Taxonomy" id="273384"/>
    <lineage>
        <taxon>Bacteria</taxon>
        <taxon>Bacillati</taxon>
        <taxon>Actinomycetota</taxon>
        <taxon>Actinomycetes</taxon>
        <taxon>Micrococcales</taxon>
        <taxon>Brevibacteriaceae</taxon>
        <taxon>Brevibacterium</taxon>
    </lineage>
</organism>